<comment type="caution">
    <text evidence="2">The sequence shown here is derived from an EMBL/GenBank/DDBJ whole genome shotgun (WGS) entry which is preliminary data.</text>
</comment>
<feature type="region of interest" description="Disordered" evidence="1">
    <location>
        <begin position="37"/>
        <end position="60"/>
    </location>
</feature>
<proteinExistence type="predicted"/>
<organism evidence="2 3">
    <name type="scientific">Ceratodon purpureus</name>
    <name type="common">Fire moss</name>
    <name type="synonym">Dicranum purpureum</name>
    <dbReference type="NCBI Taxonomy" id="3225"/>
    <lineage>
        <taxon>Eukaryota</taxon>
        <taxon>Viridiplantae</taxon>
        <taxon>Streptophyta</taxon>
        <taxon>Embryophyta</taxon>
        <taxon>Bryophyta</taxon>
        <taxon>Bryophytina</taxon>
        <taxon>Bryopsida</taxon>
        <taxon>Dicranidae</taxon>
        <taxon>Pseudoditrichales</taxon>
        <taxon>Ditrichaceae</taxon>
        <taxon>Ceratodon</taxon>
    </lineage>
</organism>
<evidence type="ECO:0000313" key="3">
    <source>
        <dbReference type="Proteomes" id="UP000822688"/>
    </source>
</evidence>
<keyword evidence="3" id="KW-1185">Reference proteome</keyword>
<gene>
    <name evidence="2" type="ORF">KC19_4G016000</name>
</gene>
<reference evidence="2" key="1">
    <citation type="submission" date="2020-06" db="EMBL/GenBank/DDBJ databases">
        <title>WGS assembly of Ceratodon purpureus strain R40.</title>
        <authorList>
            <person name="Carey S.B."/>
            <person name="Jenkins J."/>
            <person name="Shu S."/>
            <person name="Lovell J.T."/>
            <person name="Sreedasyam A."/>
            <person name="Maumus F."/>
            <person name="Tiley G.P."/>
            <person name="Fernandez-Pozo N."/>
            <person name="Barry K."/>
            <person name="Chen C."/>
            <person name="Wang M."/>
            <person name="Lipzen A."/>
            <person name="Daum C."/>
            <person name="Saski C.A."/>
            <person name="Payton A.C."/>
            <person name="Mcbreen J.C."/>
            <person name="Conrad R.E."/>
            <person name="Kollar L.M."/>
            <person name="Olsson S."/>
            <person name="Huttunen S."/>
            <person name="Landis J.B."/>
            <person name="Wickett N.J."/>
            <person name="Johnson M.G."/>
            <person name="Rensing S.A."/>
            <person name="Grimwood J."/>
            <person name="Schmutz J."/>
            <person name="Mcdaniel S.F."/>
        </authorList>
    </citation>
    <scope>NUCLEOTIDE SEQUENCE</scope>
    <source>
        <strain evidence="2">R40</strain>
    </source>
</reference>
<dbReference type="EMBL" id="CM026424">
    <property type="protein sequence ID" value="KAG0578348.1"/>
    <property type="molecule type" value="Genomic_DNA"/>
</dbReference>
<evidence type="ECO:0000313" key="2">
    <source>
        <dbReference type="EMBL" id="KAG0578348.1"/>
    </source>
</evidence>
<protein>
    <submittedName>
        <fullName evidence="2">Uncharacterized protein</fullName>
    </submittedName>
</protein>
<accession>A0A8T0I766</accession>
<dbReference type="Proteomes" id="UP000822688">
    <property type="component" value="Chromosome 4"/>
</dbReference>
<sequence length="94" mass="10784">MIDNLGVKRTKVMTSEDMGCLEGKRRPWDQIIHRKKRRISKTMPVRSKSKTTGSKTDLRPHCRKPSLAMLMCRYGTSPPVCLMCGFRQPTLATF</sequence>
<evidence type="ECO:0000256" key="1">
    <source>
        <dbReference type="SAM" id="MobiDB-lite"/>
    </source>
</evidence>
<dbReference type="AlphaFoldDB" id="A0A8T0I766"/>
<name>A0A8T0I766_CERPU</name>